<dbReference type="Gene3D" id="2.40.50.140">
    <property type="entry name" value="Nucleic acid-binding proteins"/>
    <property type="match status" value="1"/>
</dbReference>
<evidence type="ECO:0000313" key="10">
    <source>
        <dbReference type="Proteomes" id="UP000078387"/>
    </source>
</evidence>
<dbReference type="InterPro" id="IPR031327">
    <property type="entry name" value="MCM"/>
</dbReference>
<feature type="region of interest" description="Disordered" evidence="7">
    <location>
        <begin position="769"/>
        <end position="790"/>
    </location>
</feature>
<dbReference type="AlphaFoldDB" id="A0A5K1TUJ9"/>
<dbReference type="VEuPathDB" id="AmoebaDB:EHI_076880"/>
<dbReference type="EMBL" id="BDEQ01000001">
    <property type="protein sequence ID" value="GAT95597.1"/>
    <property type="molecule type" value="Genomic_DNA"/>
</dbReference>
<evidence type="ECO:0000256" key="4">
    <source>
        <dbReference type="ARBA" id="ARBA00023125"/>
    </source>
</evidence>
<dbReference type="InterPro" id="IPR033762">
    <property type="entry name" value="MCM_OB"/>
</dbReference>
<feature type="domain" description="MCM C-terminal AAA(+) ATPase" evidence="8">
    <location>
        <begin position="201"/>
        <end position="405"/>
    </location>
</feature>
<evidence type="ECO:0000313" key="9">
    <source>
        <dbReference type="EMBL" id="GAT95597.1"/>
    </source>
</evidence>
<dbReference type="Pfam" id="PF00493">
    <property type="entry name" value="MCM"/>
    <property type="match status" value="1"/>
</dbReference>
<keyword evidence="4 5" id="KW-0238">DNA-binding</keyword>
<dbReference type="OMA" id="WISYNNE"/>
<dbReference type="GO" id="GO:0006260">
    <property type="term" value="P:DNA replication"/>
    <property type="evidence" value="ECO:0007669"/>
    <property type="project" value="InterPro"/>
</dbReference>
<dbReference type="SUPFAM" id="SSF52540">
    <property type="entry name" value="P-loop containing nucleoside triphosphate hydrolases"/>
    <property type="match status" value="1"/>
</dbReference>
<evidence type="ECO:0000256" key="7">
    <source>
        <dbReference type="SAM" id="MobiDB-lite"/>
    </source>
</evidence>
<dbReference type="VEuPathDB" id="AmoebaDB:EHI5A_011640"/>
<name>A0A5K1TUJ9_ENTHI</name>
<dbReference type="GO" id="GO:0016787">
    <property type="term" value="F:hydrolase activity"/>
    <property type="evidence" value="ECO:0007669"/>
    <property type="project" value="UniProtKB-KW"/>
</dbReference>
<keyword evidence="3 5" id="KW-0067">ATP-binding</keyword>
<dbReference type="Gene3D" id="3.40.50.300">
    <property type="entry name" value="P-loop containing nucleotide triphosphate hydrolases"/>
    <property type="match status" value="1"/>
</dbReference>
<dbReference type="Pfam" id="PF17207">
    <property type="entry name" value="MCM_OB"/>
    <property type="match status" value="1"/>
</dbReference>
<dbReference type="FunFam" id="3.40.50.300:FF:000671">
    <property type="entry name" value="DNA helicase MCM9 isoform X1"/>
    <property type="match status" value="1"/>
</dbReference>
<dbReference type="Gene3D" id="2.20.28.10">
    <property type="match status" value="1"/>
</dbReference>
<dbReference type="Proteomes" id="UP000078387">
    <property type="component" value="Unassembled WGS sequence"/>
</dbReference>
<dbReference type="GO" id="GO:0005634">
    <property type="term" value="C:nucleus"/>
    <property type="evidence" value="ECO:0007669"/>
    <property type="project" value="UniProtKB-SubCell"/>
</dbReference>
<dbReference type="VEuPathDB" id="AmoebaDB:EHI8A_106060"/>
<dbReference type="InterPro" id="IPR003593">
    <property type="entry name" value="AAA+_ATPase"/>
</dbReference>
<dbReference type="InterPro" id="IPR041562">
    <property type="entry name" value="MCM_lid"/>
</dbReference>
<dbReference type="InterPro" id="IPR012340">
    <property type="entry name" value="NA-bd_OB-fold"/>
</dbReference>
<dbReference type="GO" id="GO:0003697">
    <property type="term" value="F:single-stranded DNA binding"/>
    <property type="evidence" value="ECO:0007669"/>
    <property type="project" value="TreeGrafter"/>
</dbReference>
<dbReference type="PANTHER" id="PTHR11630:SF48">
    <property type="entry name" value="DNA HELICASE MCM9"/>
    <property type="match status" value="1"/>
</dbReference>
<accession>A0A5K1TUJ9</accession>
<evidence type="ECO:0000256" key="6">
    <source>
        <dbReference type="SAM" id="Coils"/>
    </source>
</evidence>
<dbReference type="GO" id="GO:0005524">
    <property type="term" value="F:ATP binding"/>
    <property type="evidence" value="ECO:0007669"/>
    <property type="project" value="UniProtKB-KW"/>
</dbReference>
<protein>
    <recommendedName>
        <fullName evidence="1">DNA helicase</fullName>
        <ecNumber evidence="1">3.6.4.12</ecNumber>
    </recommendedName>
</protein>
<gene>
    <name evidence="9" type="ORF">CL6EHI_076880</name>
</gene>
<keyword evidence="2 5" id="KW-0547">Nucleotide-binding</keyword>
<dbReference type="VEuPathDB" id="AmoebaDB:KM1_014440"/>
<evidence type="ECO:0000256" key="5">
    <source>
        <dbReference type="RuleBase" id="RU004070"/>
    </source>
</evidence>
<dbReference type="Pfam" id="PF17855">
    <property type="entry name" value="MCM_lid"/>
    <property type="match status" value="1"/>
</dbReference>
<dbReference type="VEuPathDB" id="AmoebaDB:EHI7A_024020"/>
<dbReference type="InterPro" id="IPR018525">
    <property type="entry name" value="MCM_CS"/>
</dbReference>
<comment type="similarity">
    <text evidence="5">Belongs to the MCM family.</text>
</comment>
<evidence type="ECO:0000256" key="3">
    <source>
        <dbReference type="ARBA" id="ARBA00022840"/>
    </source>
</evidence>
<dbReference type="PRINTS" id="PR01657">
    <property type="entry name" value="MCMFAMILY"/>
</dbReference>
<dbReference type="SMART" id="SM00350">
    <property type="entry name" value="MCM"/>
    <property type="match status" value="1"/>
</dbReference>
<comment type="caution">
    <text evidence="9">The sequence shown here is derived from an EMBL/GenBank/DDBJ whole genome shotgun (WGS) entry which is preliminary data.</text>
</comment>
<evidence type="ECO:0000256" key="1">
    <source>
        <dbReference type="ARBA" id="ARBA00012551"/>
    </source>
</evidence>
<evidence type="ECO:0000259" key="8">
    <source>
        <dbReference type="PROSITE" id="PS50051"/>
    </source>
</evidence>
<dbReference type="PANTHER" id="PTHR11630">
    <property type="entry name" value="DNA REPLICATION LICENSING FACTOR MCM FAMILY MEMBER"/>
    <property type="match status" value="1"/>
</dbReference>
<dbReference type="GO" id="GO:0042555">
    <property type="term" value="C:MCM complex"/>
    <property type="evidence" value="ECO:0007669"/>
    <property type="project" value="TreeGrafter"/>
</dbReference>
<feature type="coiled-coil region" evidence="6">
    <location>
        <begin position="661"/>
        <end position="728"/>
    </location>
</feature>
<sequence length="810" mass="92792">MEEKQKEYTQISTLPTPADVNKAVQFEGTVLRSSNTKLLENKRMYRCSKCKREFEVEAQVETSFQFEMPPFCGGTTRTGDLCKNKKFTQCGNAETIDYQELRIQEPIHNFVTAGLQRQVSVILLGQNVGEVQTGDFVTIKGIVKVRWISYNIDEIPELEIVVLVDEIISKNVDKMAINVTAEMEEEFKAYWEENKNHPIKGRDMILQSICPELCGLRMCKLAVMLVATGGISRIDKESKTKTRGTIHLLLVGDPGTGKSQLLKFASKLGPRHVQTTGGGTTSAGLTVSVINIGGELSLDAGALVLADGGVCCIDEFSGINKSDRADIHEAMEQQTLSVAKAGIVSQLHTRTAILAATNPKGRYDPTKSMSLNTAIDPPLLSRFDIILLLLDDRSKIWDEQVSDYVLNGHKPINKPLFDCDQLQCYILYVKMHFFPEMTEEAELVIQKYFQYQRGKERRESGRTTIRLFESLIRISQAHAKLMMHQSVTLMDAVMAILLIESSYNGASNKREYSEFPIDPDKQYEEEEIRLLQTLQLEYLIDNKVNSQNTSNELTKMNEEKIQNKKGYTQPLHNISQEDYEKSIQREEEETRKSFWNNYMDSQRKSEMTGIVFPSQRMRGGPLKKGQSINFLIEKRKSEEQLEEIKKSQNLQFNIPTKMKSISNNQNDIEKKTDQIKEQQEINKEVKQDEEFSFDSDFTDLFELNEENSKDKNKEIKEITDDIDNLLETSTTTTELSLKKINSFSKQDEKPILMTQNKHSNLLNKIKIMKSKTKQETEEEKEESEQLKRKQIDDEFSFDDIDSLFKEKRDL</sequence>
<dbReference type="InterPro" id="IPR001208">
    <property type="entry name" value="MCM_dom"/>
</dbReference>
<keyword evidence="6" id="KW-0175">Coiled coil</keyword>
<dbReference type="GO" id="GO:0017116">
    <property type="term" value="F:single-stranded DNA helicase activity"/>
    <property type="evidence" value="ECO:0007669"/>
    <property type="project" value="TreeGrafter"/>
</dbReference>
<evidence type="ECO:0000256" key="2">
    <source>
        <dbReference type="ARBA" id="ARBA00022741"/>
    </source>
</evidence>
<dbReference type="PROSITE" id="PS50051">
    <property type="entry name" value="MCM_2"/>
    <property type="match status" value="1"/>
</dbReference>
<dbReference type="EC" id="3.6.4.12" evidence="1"/>
<proteinExistence type="inferred from homology"/>
<dbReference type="SMART" id="SM00382">
    <property type="entry name" value="AAA"/>
    <property type="match status" value="1"/>
</dbReference>
<dbReference type="PROSITE" id="PS00847">
    <property type="entry name" value="MCM_1"/>
    <property type="match status" value="1"/>
</dbReference>
<dbReference type="GO" id="GO:0000724">
    <property type="term" value="P:double-strand break repair via homologous recombination"/>
    <property type="evidence" value="ECO:0007669"/>
    <property type="project" value="TreeGrafter"/>
</dbReference>
<dbReference type="InterPro" id="IPR027417">
    <property type="entry name" value="P-loop_NTPase"/>
</dbReference>
<reference evidence="9 10" key="1">
    <citation type="submission" date="2016-05" db="EMBL/GenBank/DDBJ databases">
        <title>First whole genome sequencing of Entamoeba histolytica HM1:IMSS-clone-6.</title>
        <authorList>
            <person name="Mukherjee Avik.K."/>
            <person name="Izumyama S."/>
            <person name="Nakada-Tsukui K."/>
            <person name="Nozaki T."/>
        </authorList>
    </citation>
    <scope>NUCLEOTIDE SEQUENCE [LARGE SCALE GENOMIC DNA]</scope>
    <source>
        <strain evidence="9 10">HM1:IMSS clone 6</strain>
    </source>
</reference>
<organism evidence="9 10">
    <name type="scientific">Entamoeba histolytica</name>
    <dbReference type="NCBI Taxonomy" id="5759"/>
    <lineage>
        <taxon>Eukaryota</taxon>
        <taxon>Amoebozoa</taxon>
        <taxon>Evosea</taxon>
        <taxon>Archamoebae</taxon>
        <taxon>Mastigamoebida</taxon>
        <taxon>Entamoebidae</taxon>
        <taxon>Entamoeba</taxon>
    </lineage>
</organism>
<dbReference type="SUPFAM" id="SSF50249">
    <property type="entry name" value="Nucleic acid-binding proteins"/>
    <property type="match status" value="1"/>
</dbReference>